<feature type="region of interest" description="Disordered" evidence="1">
    <location>
        <begin position="206"/>
        <end position="257"/>
    </location>
</feature>
<evidence type="ECO:0000313" key="2">
    <source>
        <dbReference type="EMBL" id="WUU54712.1"/>
    </source>
</evidence>
<feature type="compositionally biased region" description="Gly residues" evidence="1">
    <location>
        <begin position="414"/>
        <end position="424"/>
    </location>
</feature>
<name>A0ABZ1Y7P9_9ACTN</name>
<accession>A0ABZ1Y7P9</accession>
<reference evidence="2" key="1">
    <citation type="submission" date="2022-10" db="EMBL/GenBank/DDBJ databases">
        <title>The complete genomes of actinobacterial strains from the NBC collection.</title>
        <authorList>
            <person name="Joergensen T.S."/>
            <person name="Alvarez Arevalo M."/>
            <person name="Sterndorff E.B."/>
            <person name="Faurdal D."/>
            <person name="Vuksanovic O."/>
            <person name="Mourched A.-S."/>
            <person name="Charusanti P."/>
            <person name="Shaw S."/>
            <person name="Blin K."/>
            <person name="Weber T."/>
        </authorList>
    </citation>
    <scope>NUCLEOTIDE SEQUENCE [LARGE SCALE GENOMIC DNA]</scope>
    <source>
        <strain evidence="2">NBC 01686</strain>
    </source>
</reference>
<feature type="compositionally biased region" description="Low complexity" evidence="1">
    <location>
        <begin position="111"/>
        <end position="124"/>
    </location>
</feature>
<organism evidence="2">
    <name type="scientific">Streptomyces althioticus</name>
    <dbReference type="NCBI Taxonomy" id="83380"/>
    <lineage>
        <taxon>Bacteria</taxon>
        <taxon>Bacillati</taxon>
        <taxon>Actinomycetota</taxon>
        <taxon>Actinomycetes</taxon>
        <taxon>Kitasatosporales</taxon>
        <taxon>Streptomycetaceae</taxon>
        <taxon>Streptomyces</taxon>
        <taxon>Streptomyces althioticus group</taxon>
    </lineage>
</organism>
<feature type="compositionally biased region" description="Gly residues" evidence="1">
    <location>
        <begin position="385"/>
        <end position="395"/>
    </location>
</feature>
<gene>
    <name evidence="2" type="ORF">OIE82_16840</name>
</gene>
<feature type="compositionally biased region" description="Basic and acidic residues" evidence="1">
    <location>
        <begin position="92"/>
        <end position="101"/>
    </location>
</feature>
<feature type="compositionally biased region" description="Low complexity" evidence="1">
    <location>
        <begin position="337"/>
        <end position="348"/>
    </location>
</feature>
<evidence type="ECO:0000256" key="1">
    <source>
        <dbReference type="SAM" id="MobiDB-lite"/>
    </source>
</evidence>
<dbReference type="RefSeq" id="WP_395758964.1">
    <property type="nucleotide sequence ID" value="NZ_CP109207.1"/>
</dbReference>
<feature type="compositionally biased region" description="Low complexity" evidence="1">
    <location>
        <begin position="138"/>
        <end position="168"/>
    </location>
</feature>
<feature type="region of interest" description="Disordered" evidence="1">
    <location>
        <begin position="63"/>
        <end position="191"/>
    </location>
</feature>
<proteinExistence type="predicted"/>
<feature type="region of interest" description="Disordered" evidence="1">
    <location>
        <begin position="279"/>
        <end position="446"/>
    </location>
</feature>
<protein>
    <submittedName>
        <fullName evidence="2">Uncharacterized protein</fullName>
    </submittedName>
</protein>
<dbReference type="EMBL" id="CP109207">
    <property type="protein sequence ID" value="WUU54712.1"/>
    <property type="molecule type" value="Genomic_DNA"/>
</dbReference>
<sequence length="456" mass="44912">MTVPCPDRVGRARVDARYDTSGRQRMDYCSTCRRHLNGALVCPGCGAYAPDIAPGMVGGHRVPGRAATGSAPRAAEAPTEGGWFTAPARSTETPRPDDGPRPVHSAGPNEGAGSAGSAHPASAGRPLDGARSADTTWPAGAGRPADPARPVSSAGAARTLGGALAGDAPRVGNAGRPGGETAPPAEGIRSVVPARRTEAAVFAAPARPAGTAPYEETARPAGTASPEETGGPAADLPHALPAGPATGRAARRRQLARWRKTQRRALVATAVALVGGGITLASTDRGGGDRTQAATAPDLHGMGGTGGTTDEAADAPSVSPDRTTAPPRAEDRRSTARPEAAPTTTAPPSGTHTDGAAATEVPAGGRSDASESVSRSGDRSEASRGTGGGAPGSGGSTAPTRPSTPPPSADDGSGDTGGDGGSDQGDGSSAQPAPSTPPPADEPRDPRLCLLVICLG</sequence>